<feature type="binding site" evidence="6">
    <location>
        <position position="282"/>
    </location>
    <ligand>
        <name>pyridoxal 5'-phosphate</name>
        <dbReference type="ChEBI" id="CHEBI:597326"/>
    </ligand>
</feature>
<accession>K6X0C4</accession>
<feature type="binding site" evidence="6">
    <location>
        <position position="400"/>
    </location>
    <ligand>
        <name>substrate</name>
    </ligand>
</feature>
<feature type="binding site" evidence="6">
    <location>
        <position position="429"/>
    </location>
    <ligand>
        <name>pyridoxal 5'-phosphate</name>
        <dbReference type="ChEBI" id="CHEBI:597326"/>
    </ligand>
</feature>
<dbReference type="InterPro" id="IPR022643">
    <property type="entry name" value="De-COase2_C"/>
</dbReference>
<dbReference type="UniPathway" id="UPA00034">
    <property type="reaction ID" value="UER00027"/>
</dbReference>
<dbReference type="RefSeq" id="WP_006594314.1">
    <property type="nucleotide sequence ID" value="NZ_BAHD01000081.1"/>
</dbReference>
<comment type="cofactor">
    <cofactor evidence="1 6 8 9">
        <name>pyridoxal 5'-phosphate</name>
        <dbReference type="ChEBI" id="CHEBI:597326"/>
    </cofactor>
</comment>
<proteinExistence type="inferred from homology"/>
<feature type="binding site" evidence="6">
    <location>
        <position position="327"/>
    </location>
    <ligand>
        <name>substrate</name>
    </ligand>
</feature>
<dbReference type="GO" id="GO:0030170">
    <property type="term" value="F:pyridoxal phosphate binding"/>
    <property type="evidence" value="ECO:0007669"/>
    <property type="project" value="UniProtKB-UniRule"/>
</dbReference>
<evidence type="ECO:0000313" key="13">
    <source>
        <dbReference type="Proteomes" id="UP000008366"/>
    </source>
</evidence>
<dbReference type="Gene3D" id="2.40.37.10">
    <property type="entry name" value="Lyase, Ornithine Decarboxylase, Chain A, domain 1"/>
    <property type="match status" value="1"/>
</dbReference>
<feature type="binding site" evidence="6">
    <location>
        <position position="429"/>
    </location>
    <ligand>
        <name>substrate</name>
    </ligand>
</feature>
<dbReference type="FunFam" id="3.20.20.10:FF:000003">
    <property type="entry name" value="Diaminopimelate decarboxylase"/>
    <property type="match status" value="1"/>
</dbReference>
<dbReference type="GO" id="GO:0008836">
    <property type="term" value="F:diaminopimelate decarboxylase activity"/>
    <property type="evidence" value="ECO:0007669"/>
    <property type="project" value="UniProtKB-UniRule"/>
</dbReference>
<dbReference type="Gene3D" id="3.20.20.10">
    <property type="entry name" value="Alanine racemase"/>
    <property type="match status" value="1"/>
</dbReference>
<comment type="caution">
    <text evidence="12">The sequence shown here is derived from an EMBL/GenBank/DDBJ whole genome shotgun (WGS) entry which is preliminary data.</text>
</comment>
<comment type="subunit">
    <text evidence="6">Homodimer.</text>
</comment>
<dbReference type="InterPro" id="IPR029066">
    <property type="entry name" value="PLP-binding_barrel"/>
</dbReference>
<feature type="binding site" evidence="6">
    <location>
        <begin position="324"/>
        <end position="327"/>
    </location>
    <ligand>
        <name>pyridoxal 5'-phosphate</name>
        <dbReference type="ChEBI" id="CHEBI:597326"/>
    </ligand>
</feature>
<dbReference type="PRINTS" id="PR01181">
    <property type="entry name" value="DAPDCRBXLASE"/>
</dbReference>
<evidence type="ECO:0000256" key="3">
    <source>
        <dbReference type="ARBA" id="ARBA00022898"/>
    </source>
</evidence>
<evidence type="ECO:0000259" key="10">
    <source>
        <dbReference type="Pfam" id="PF00278"/>
    </source>
</evidence>
<comment type="similarity">
    <text evidence="6">Belongs to the Orn/Lys/Arg decarboxylase class-II family. LysA subfamily.</text>
</comment>
<evidence type="ECO:0000256" key="7">
    <source>
        <dbReference type="NCBIfam" id="TIGR01048"/>
    </source>
</evidence>
<protein>
    <recommendedName>
        <fullName evidence="6 7">Diaminopimelate decarboxylase</fullName>
        <shortName evidence="6">DAP decarboxylase</shortName>
        <shortName evidence="6">DAPDC</shortName>
        <ecNumber evidence="6 7">4.1.1.20</ecNumber>
    </recommendedName>
</protein>
<keyword evidence="6" id="KW-0028">Amino-acid biosynthesis</keyword>
<dbReference type="SUPFAM" id="SSF51419">
    <property type="entry name" value="PLP-binding barrel"/>
    <property type="match status" value="1"/>
</dbReference>
<organism evidence="12 13">
    <name type="scientific">Kineosphaera limosa NBRC 100340</name>
    <dbReference type="NCBI Taxonomy" id="1184609"/>
    <lineage>
        <taxon>Bacteria</taxon>
        <taxon>Bacillati</taxon>
        <taxon>Actinomycetota</taxon>
        <taxon>Actinomycetes</taxon>
        <taxon>Micrococcales</taxon>
        <taxon>Dermatophilaceae</taxon>
        <taxon>Kineosphaera</taxon>
    </lineage>
</organism>
<dbReference type="OrthoDB" id="9802241at2"/>
<dbReference type="eggNOG" id="COG0019">
    <property type="taxonomic scope" value="Bacteria"/>
</dbReference>
<dbReference type="PRINTS" id="PR01179">
    <property type="entry name" value="ODADCRBXLASE"/>
</dbReference>
<feature type="binding site" evidence="6">
    <location>
        <position position="372"/>
    </location>
    <ligand>
        <name>substrate</name>
    </ligand>
</feature>
<dbReference type="EMBL" id="BAHD01000081">
    <property type="protein sequence ID" value="GAB97782.1"/>
    <property type="molecule type" value="Genomic_DNA"/>
</dbReference>
<dbReference type="PROSITE" id="PS00879">
    <property type="entry name" value="ODR_DC_2_2"/>
    <property type="match status" value="1"/>
</dbReference>
<keyword evidence="13" id="KW-1185">Reference proteome</keyword>
<keyword evidence="3 6" id="KW-0663">Pyridoxal phosphate</keyword>
<dbReference type="Pfam" id="PF02784">
    <property type="entry name" value="Orn_Arg_deC_N"/>
    <property type="match status" value="1"/>
</dbReference>
<dbReference type="NCBIfam" id="TIGR01048">
    <property type="entry name" value="lysA"/>
    <property type="match status" value="1"/>
</dbReference>
<dbReference type="InterPro" id="IPR009006">
    <property type="entry name" value="Ala_racemase/Decarboxylase_C"/>
</dbReference>
<evidence type="ECO:0000256" key="2">
    <source>
        <dbReference type="ARBA" id="ARBA00022793"/>
    </source>
</evidence>
<evidence type="ECO:0000256" key="9">
    <source>
        <dbReference type="RuleBase" id="RU003738"/>
    </source>
</evidence>
<reference evidence="12 13" key="1">
    <citation type="submission" date="2012-08" db="EMBL/GenBank/DDBJ databases">
        <title>Whole genome shotgun sequence of Kineosphaera limosa NBRC 100340.</title>
        <authorList>
            <person name="Yoshida I."/>
            <person name="Isaki S."/>
            <person name="Hosoyama A."/>
            <person name="Tsuchikane K."/>
            <person name="Katsumata H."/>
            <person name="Ando Y."/>
            <person name="Ohji S."/>
            <person name="Hamada M."/>
            <person name="Tamura T."/>
            <person name="Yamazoe A."/>
            <person name="Yamazaki S."/>
            <person name="Fujita N."/>
        </authorList>
    </citation>
    <scope>NUCLEOTIDE SEQUENCE [LARGE SCALE GENOMIC DNA]</scope>
    <source>
        <strain evidence="12 13">NBRC 100340</strain>
    </source>
</reference>
<dbReference type="GO" id="GO:0009089">
    <property type="term" value="P:lysine biosynthetic process via diaminopimelate"/>
    <property type="evidence" value="ECO:0007669"/>
    <property type="project" value="UniProtKB-UniRule"/>
</dbReference>
<gene>
    <name evidence="6 12" type="primary">lysA</name>
    <name evidence="12" type="ORF">KILIM_081_00240</name>
</gene>
<keyword evidence="5 6" id="KW-0456">Lyase</keyword>
<feature type="active site" description="Proton donor" evidence="8">
    <location>
        <position position="399"/>
    </location>
</feature>
<dbReference type="EC" id="4.1.1.20" evidence="6 7"/>
<dbReference type="AlphaFoldDB" id="K6X0C4"/>
<dbReference type="CDD" id="cd06828">
    <property type="entry name" value="PLPDE_III_DapDC"/>
    <property type="match status" value="1"/>
</dbReference>
<dbReference type="HAMAP" id="MF_02120">
    <property type="entry name" value="LysA"/>
    <property type="match status" value="1"/>
</dbReference>
<dbReference type="SUPFAM" id="SSF50621">
    <property type="entry name" value="Alanine racemase C-terminal domain-like"/>
    <property type="match status" value="1"/>
</dbReference>
<evidence type="ECO:0000256" key="5">
    <source>
        <dbReference type="ARBA" id="ARBA00023239"/>
    </source>
</evidence>
<dbReference type="PANTHER" id="PTHR43727:SF2">
    <property type="entry name" value="GROUP IV DECARBOXYLASE"/>
    <property type="match status" value="1"/>
</dbReference>
<feature type="modified residue" description="N6-(pyridoxal phosphate)lysine" evidence="6 8">
    <location>
        <position position="99"/>
    </location>
</feature>
<evidence type="ECO:0000256" key="8">
    <source>
        <dbReference type="PIRSR" id="PIRSR600183-50"/>
    </source>
</evidence>
<dbReference type="PANTHER" id="PTHR43727">
    <property type="entry name" value="DIAMINOPIMELATE DECARBOXYLASE"/>
    <property type="match status" value="1"/>
</dbReference>
<feature type="domain" description="Orn/DAP/Arg decarboxylase 2 C-terminal" evidence="10">
    <location>
        <begin position="337"/>
        <end position="427"/>
    </location>
</feature>
<dbReference type="InterPro" id="IPR022644">
    <property type="entry name" value="De-COase2_N"/>
</dbReference>
<comment type="pathway">
    <text evidence="6 9">Amino-acid biosynthesis; L-lysine biosynthesis via DAP pathway; L-lysine from DL-2,6-diaminopimelate: step 1/1.</text>
</comment>
<evidence type="ECO:0000256" key="4">
    <source>
        <dbReference type="ARBA" id="ARBA00023154"/>
    </source>
</evidence>
<evidence type="ECO:0000256" key="6">
    <source>
        <dbReference type="HAMAP-Rule" id="MF_02120"/>
    </source>
</evidence>
<dbReference type="PROSITE" id="PS00878">
    <property type="entry name" value="ODR_DC_2_1"/>
    <property type="match status" value="1"/>
</dbReference>
<comment type="function">
    <text evidence="6">Specifically catalyzes the decarboxylation of meso-diaminopimelate (meso-DAP) to L-lysine.</text>
</comment>
<name>K6X0C4_9MICO</name>
<comment type="catalytic activity">
    <reaction evidence="6 9">
        <text>meso-2,6-diaminopimelate + H(+) = L-lysine + CO2</text>
        <dbReference type="Rhea" id="RHEA:15101"/>
        <dbReference type="ChEBI" id="CHEBI:15378"/>
        <dbReference type="ChEBI" id="CHEBI:16526"/>
        <dbReference type="ChEBI" id="CHEBI:32551"/>
        <dbReference type="ChEBI" id="CHEBI:57791"/>
        <dbReference type="EC" id="4.1.1.20"/>
    </reaction>
</comment>
<evidence type="ECO:0000256" key="1">
    <source>
        <dbReference type="ARBA" id="ARBA00001933"/>
    </source>
</evidence>
<evidence type="ECO:0000259" key="11">
    <source>
        <dbReference type="Pfam" id="PF02784"/>
    </source>
</evidence>
<dbReference type="STRING" id="1184609.KILIM_081_00240"/>
<dbReference type="Pfam" id="PF00278">
    <property type="entry name" value="Orn_DAP_Arg_deC"/>
    <property type="match status" value="1"/>
</dbReference>
<dbReference type="Proteomes" id="UP000008366">
    <property type="component" value="Unassembled WGS sequence"/>
</dbReference>
<keyword evidence="4 6" id="KW-0457">Lysine biosynthesis</keyword>
<sequence length="471" mass="49833">MRAHEAGALHAEGYGGPPQWLPYPRNVNDLLPMLWPSSVRRDERGRLQVAGVDAVTLAAQFGTPAYVVDEDDFRARARGFRDAMNGAFSHGADVYYAGKAFLCTAVATWIAQEGLCLDVCSGGELAVAMRAGVPGARVGLHGNNKSAAEIEAALIYGVGRLVLDSFDEIDRVAAIAASLGVVAPVMIRVTTGVEAHTHEFIATAHEDQKFGFSLAGGQAYQAAERVLAESGAMRLLGFHSHIGSQIFDTAGFEVAARRVLDLHGRVEKENGVRLPELDLGGGFGIAYTSEHHPRTPEQLAGDMAAIVARECAAQDVAVPRVSIEPGRAIAGPSTFTLYAVGTVKEVELGGGASRAYVSVDGGMSDNVRTALYAADYSCTMAGRVSDAAPMLSRVVGKHCESGDIVVMDEYLPADVRPGDLIAVPGTGAYCRALSSQYNHVPRPPVIAVRDGVARVIVRRETIEDILALDAL</sequence>
<feature type="domain" description="Orn/DAP/Arg decarboxylase 2 N-terminal" evidence="11">
    <location>
        <begin position="74"/>
        <end position="330"/>
    </location>
</feature>
<dbReference type="InterPro" id="IPR022653">
    <property type="entry name" value="De-COase2_pyr-phos_BS"/>
</dbReference>
<dbReference type="InterPro" id="IPR002986">
    <property type="entry name" value="DAP_deCOOHase_LysA"/>
</dbReference>
<dbReference type="InterPro" id="IPR000183">
    <property type="entry name" value="Orn/DAP/Arg_de-COase"/>
</dbReference>
<evidence type="ECO:0000313" key="12">
    <source>
        <dbReference type="EMBL" id="GAB97782.1"/>
    </source>
</evidence>
<feature type="binding site" evidence="6">
    <location>
        <position position="368"/>
    </location>
    <ligand>
        <name>substrate</name>
    </ligand>
</feature>
<keyword evidence="2 6" id="KW-0210">Decarboxylase</keyword>
<dbReference type="InterPro" id="IPR022657">
    <property type="entry name" value="De-COase2_CS"/>
</dbReference>